<evidence type="ECO:0000259" key="19">
    <source>
        <dbReference type="PROSITE" id="PS50109"/>
    </source>
</evidence>
<feature type="transmembrane region" description="Helical" evidence="18">
    <location>
        <begin position="147"/>
        <end position="169"/>
    </location>
</feature>
<evidence type="ECO:0000256" key="14">
    <source>
        <dbReference type="ARBA" id="ARBA00070152"/>
    </source>
</evidence>
<dbReference type="PANTHER" id="PTHR45339:SF5">
    <property type="entry name" value="HISTIDINE KINASE"/>
    <property type="match status" value="1"/>
</dbReference>
<protein>
    <recommendedName>
        <fullName evidence="13">Sensory/regulatory protein RpfC</fullName>
        <ecNumber evidence="2">2.7.13.3</ecNumber>
    </recommendedName>
    <alternativeName>
        <fullName evidence="14">Virulence sensor protein BvgS</fullName>
    </alternativeName>
</protein>
<evidence type="ECO:0000313" key="23">
    <source>
        <dbReference type="Proteomes" id="UP000241421"/>
    </source>
</evidence>
<gene>
    <name evidence="22" type="ORF">C7C56_000840</name>
</gene>
<comment type="function">
    <text evidence="11">Member of the two-component regulatory system BvgS/BvgA. Phosphorylates BvgA via a four-step phosphorelay in response to environmental signals.</text>
</comment>
<proteinExistence type="predicted"/>
<keyword evidence="4" id="KW-0808">Transferase</keyword>
<keyword evidence="18" id="KW-1133">Transmembrane helix</keyword>
<dbReference type="EC" id="2.7.13.3" evidence="2"/>
<dbReference type="Gene3D" id="3.30.565.10">
    <property type="entry name" value="Histidine kinase-like ATPase, C-terminal domain"/>
    <property type="match status" value="1"/>
</dbReference>
<keyword evidence="3 16" id="KW-0597">Phosphoprotein</keyword>
<dbReference type="SMART" id="SM00387">
    <property type="entry name" value="HATPase_c"/>
    <property type="match status" value="1"/>
</dbReference>
<evidence type="ECO:0000256" key="13">
    <source>
        <dbReference type="ARBA" id="ARBA00068150"/>
    </source>
</evidence>
<evidence type="ECO:0000256" key="8">
    <source>
        <dbReference type="ARBA" id="ARBA00022840"/>
    </source>
</evidence>
<dbReference type="SMART" id="SM00448">
    <property type="entry name" value="REC"/>
    <property type="match status" value="1"/>
</dbReference>
<dbReference type="PROSITE" id="PS50110">
    <property type="entry name" value="RESPONSE_REGULATORY"/>
    <property type="match status" value="2"/>
</dbReference>
<dbReference type="InterPro" id="IPR008207">
    <property type="entry name" value="Sig_transdc_His_kin_Hpt_dom"/>
</dbReference>
<evidence type="ECO:0000256" key="6">
    <source>
        <dbReference type="ARBA" id="ARBA00022741"/>
    </source>
</evidence>
<evidence type="ECO:0000256" key="17">
    <source>
        <dbReference type="SAM" id="MobiDB-lite"/>
    </source>
</evidence>
<evidence type="ECO:0000256" key="12">
    <source>
        <dbReference type="ARBA" id="ARBA00064003"/>
    </source>
</evidence>
<comment type="caution">
    <text evidence="22">The sequence shown here is derived from an EMBL/GenBank/DDBJ whole genome shotgun (WGS) entry which is preliminary data.</text>
</comment>
<sequence length="935" mass="98367">MMNSKHNNAMHESALIAKYRAGISYGLAIAVGLGLLPFAVNHFLQGRPALGVATGAVSALLIANALGIYFNKRSSLPPVIIFVPAMMALVLAVRTQGWPGILWAYPAMLIFHFMLSLRTANVVNTIVVVMVPLAAWQVMGAPMAVRVAVTLGLMLMFANIFSIVTNGLYHELLAQKELAETATRFKSEFLANMSHEIRTPMNAVIGLNHLALQTDMTARQRDYLTKVQDAANALLGIINDILDFSKVEAGKVSLERTEFSLSDVLEHVATVTALPAQAKGLALVYDVAPEVPQRLLGDPLRLGQVLLNLINNAVKFTERGEVVLMVALEAAPRPGAGGARDGDDQNGGDQNGGDQNGGDQVCLSFTLRDTGIGIDMVHARHLFAPYNQAERSTGRRFGGTGLGLAICKQLVVAMGGAIRLDSVPGEGSVFAFTVRLGAAPEAQAHDRLAPELAGKRLLLGVARQSQREALVRMLGAWGARVDVAADVHAANARLREHRYAAVLLDQPLALQVQGAGDYFSTPGAAHLILLPEGDAKDGATGMHGAVHLMRVPVSPLALRENLFLALDLNPPAHLPAPAAQACRIDGAHLLVAEDNEINQMVVRELLESAGGRCTMVGDGEQAVHSALHGGERFDAVLMDVQMPRLDGVQATARIRAAHDAAALPIIGLSAHVLPGERQRCHEAGMNDYLTKPINPELMLATLARWIGRDKPAAAAAGGGADSARAASVGAALLPARLDGIDMAGGPLRCRGNEGLYHDLLVQFHLRYTDTAAQLGMLCQDGQYGSAAMLLHTLRGVAANLGADELCAVVARLEGALADEAEGALPALLAEFGRALAVVNGSLSALERAPSSAAAVAPPHAADGADADSAGVEALLAPLAHHLAFNDTRAEQLLAQMRALTAGAEPAWIGEATLAVNALDYVAALACLPPPRADKD</sequence>
<reference evidence="22 23" key="1">
    <citation type="submission" date="2018-04" db="EMBL/GenBank/DDBJ databases">
        <title>Massilia violaceinigra sp. nov., a novel purple-pigmented bacterium isolated from Tianshan glacier, Xinjiang, China.</title>
        <authorList>
            <person name="Wang H."/>
        </authorList>
    </citation>
    <scope>NUCLEOTIDE SEQUENCE [LARGE SCALE GENOMIC DNA]</scope>
    <source>
        <strain evidence="22 23">B448-2</strain>
    </source>
</reference>
<keyword evidence="7 22" id="KW-0418">Kinase</keyword>
<keyword evidence="10" id="KW-0843">Virulence</keyword>
<comment type="catalytic activity">
    <reaction evidence="1">
        <text>ATP + protein L-histidine = ADP + protein N-phospho-L-histidine.</text>
        <dbReference type="EC" id="2.7.13.3"/>
    </reaction>
</comment>
<dbReference type="InterPro" id="IPR036890">
    <property type="entry name" value="HATPase_C_sf"/>
</dbReference>
<dbReference type="Gene3D" id="3.40.50.2300">
    <property type="match status" value="1"/>
</dbReference>
<dbReference type="GO" id="GO:0005524">
    <property type="term" value="F:ATP binding"/>
    <property type="evidence" value="ECO:0007669"/>
    <property type="project" value="UniProtKB-KW"/>
</dbReference>
<keyword evidence="23" id="KW-1185">Reference proteome</keyword>
<dbReference type="InterPro" id="IPR011006">
    <property type="entry name" value="CheY-like_superfamily"/>
</dbReference>
<evidence type="ECO:0000259" key="21">
    <source>
        <dbReference type="PROSITE" id="PS50894"/>
    </source>
</evidence>
<dbReference type="FunFam" id="3.30.565.10:FF:000010">
    <property type="entry name" value="Sensor histidine kinase RcsC"/>
    <property type="match status" value="1"/>
</dbReference>
<dbReference type="PROSITE" id="PS50109">
    <property type="entry name" value="HIS_KIN"/>
    <property type="match status" value="1"/>
</dbReference>
<dbReference type="Gene3D" id="1.10.287.130">
    <property type="match status" value="1"/>
</dbReference>
<evidence type="ECO:0000256" key="18">
    <source>
        <dbReference type="SAM" id="Phobius"/>
    </source>
</evidence>
<dbReference type="RefSeq" id="WP_106755612.1">
    <property type="nucleotide sequence ID" value="NZ_PXWF02000016.1"/>
</dbReference>
<evidence type="ECO:0000256" key="10">
    <source>
        <dbReference type="ARBA" id="ARBA00023026"/>
    </source>
</evidence>
<keyword evidence="18" id="KW-0812">Transmembrane</keyword>
<evidence type="ECO:0000256" key="9">
    <source>
        <dbReference type="ARBA" id="ARBA00023012"/>
    </source>
</evidence>
<name>A0A2U2I7D1_9BURK</name>
<keyword evidence="6" id="KW-0547">Nucleotide-binding</keyword>
<feature type="domain" description="Histidine kinase" evidence="19">
    <location>
        <begin position="192"/>
        <end position="438"/>
    </location>
</feature>
<dbReference type="CDD" id="cd16922">
    <property type="entry name" value="HATPase_EvgS-ArcB-TorS-like"/>
    <property type="match status" value="1"/>
</dbReference>
<feature type="modified residue" description="4-aspartylphosphate" evidence="16">
    <location>
        <position position="505"/>
    </location>
</feature>
<feature type="transmembrane region" description="Helical" evidence="18">
    <location>
        <begin position="50"/>
        <end position="70"/>
    </location>
</feature>
<feature type="domain" description="Response regulatory" evidence="20">
    <location>
        <begin position="588"/>
        <end position="706"/>
    </location>
</feature>
<dbReference type="CDD" id="cd00082">
    <property type="entry name" value="HisKA"/>
    <property type="match status" value="1"/>
</dbReference>
<dbReference type="SUPFAM" id="SSF55874">
    <property type="entry name" value="ATPase domain of HSP90 chaperone/DNA topoisomerase II/histidine kinase"/>
    <property type="match status" value="1"/>
</dbReference>
<feature type="modified residue" description="Phosphohistidine" evidence="15">
    <location>
        <position position="791"/>
    </location>
</feature>
<evidence type="ECO:0000256" key="7">
    <source>
        <dbReference type="ARBA" id="ARBA00022777"/>
    </source>
</evidence>
<dbReference type="EMBL" id="PXWF02000016">
    <property type="protein sequence ID" value="PWF55647.1"/>
    <property type="molecule type" value="Genomic_DNA"/>
</dbReference>
<dbReference type="InterPro" id="IPR005467">
    <property type="entry name" value="His_kinase_dom"/>
</dbReference>
<feature type="domain" description="Response regulatory" evidence="20">
    <location>
        <begin position="456"/>
        <end position="566"/>
    </location>
</feature>
<evidence type="ECO:0000256" key="16">
    <source>
        <dbReference type="PROSITE-ProRule" id="PRU00169"/>
    </source>
</evidence>
<evidence type="ECO:0000256" key="3">
    <source>
        <dbReference type="ARBA" id="ARBA00022553"/>
    </source>
</evidence>
<dbReference type="CDD" id="cd17546">
    <property type="entry name" value="REC_hyHK_CKI1_RcsC-like"/>
    <property type="match status" value="1"/>
</dbReference>
<dbReference type="AlphaFoldDB" id="A0A2U2I7D1"/>
<dbReference type="SMART" id="SM00388">
    <property type="entry name" value="HisKA"/>
    <property type="match status" value="1"/>
</dbReference>
<dbReference type="GO" id="GO:0005886">
    <property type="term" value="C:plasma membrane"/>
    <property type="evidence" value="ECO:0007669"/>
    <property type="project" value="UniProtKB-SubCell"/>
</dbReference>
<feature type="modified residue" description="4-aspartylphosphate" evidence="16">
    <location>
        <position position="639"/>
    </location>
</feature>
<dbReference type="InterPro" id="IPR036097">
    <property type="entry name" value="HisK_dim/P_sf"/>
</dbReference>
<dbReference type="InterPro" id="IPR036641">
    <property type="entry name" value="HPT_dom_sf"/>
</dbReference>
<evidence type="ECO:0000256" key="4">
    <source>
        <dbReference type="ARBA" id="ARBA00022679"/>
    </source>
</evidence>
<evidence type="ECO:0000256" key="11">
    <source>
        <dbReference type="ARBA" id="ARBA00058004"/>
    </source>
</evidence>
<feature type="transmembrane region" description="Helical" evidence="18">
    <location>
        <begin position="79"/>
        <end position="97"/>
    </location>
</feature>
<dbReference type="Pfam" id="PF02518">
    <property type="entry name" value="HATPase_c"/>
    <property type="match status" value="1"/>
</dbReference>
<accession>A0A2U2I7D1</accession>
<dbReference type="SUPFAM" id="SSF52172">
    <property type="entry name" value="CheY-like"/>
    <property type="match status" value="2"/>
</dbReference>
<dbReference type="Gene3D" id="1.20.120.160">
    <property type="entry name" value="HPT domain"/>
    <property type="match status" value="1"/>
</dbReference>
<dbReference type="GO" id="GO:0000155">
    <property type="term" value="F:phosphorelay sensor kinase activity"/>
    <property type="evidence" value="ECO:0007669"/>
    <property type="project" value="InterPro"/>
</dbReference>
<dbReference type="Pfam" id="PF00512">
    <property type="entry name" value="HisKA"/>
    <property type="match status" value="1"/>
</dbReference>
<evidence type="ECO:0000256" key="5">
    <source>
        <dbReference type="ARBA" id="ARBA00022729"/>
    </source>
</evidence>
<feature type="region of interest" description="Disordered" evidence="17">
    <location>
        <begin position="334"/>
        <end position="358"/>
    </location>
</feature>
<dbReference type="InterPro" id="IPR001789">
    <property type="entry name" value="Sig_transdc_resp-reg_receiver"/>
</dbReference>
<dbReference type="InterPro" id="IPR004358">
    <property type="entry name" value="Sig_transdc_His_kin-like_C"/>
</dbReference>
<keyword evidence="5" id="KW-0732">Signal</keyword>
<keyword evidence="9" id="KW-0902">Two-component regulatory system</keyword>
<dbReference type="FunFam" id="1.10.287.130:FF:000002">
    <property type="entry name" value="Two-component osmosensing histidine kinase"/>
    <property type="match status" value="1"/>
</dbReference>
<evidence type="ECO:0000313" key="22">
    <source>
        <dbReference type="EMBL" id="PWF55647.1"/>
    </source>
</evidence>
<organism evidence="22 23">
    <name type="scientific">Massilia glaciei</name>
    <dbReference type="NCBI Taxonomy" id="1524097"/>
    <lineage>
        <taxon>Bacteria</taxon>
        <taxon>Pseudomonadati</taxon>
        <taxon>Pseudomonadota</taxon>
        <taxon>Betaproteobacteria</taxon>
        <taxon>Burkholderiales</taxon>
        <taxon>Oxalobacteraceae</taxon>
        <taxon>Telluria group</taxon>
        <taxon>Massilia</taxon>
    </lineage>
</organism>
<comment type="subunit">
    <text evidence="12">At low DSF concentrations, interacts with RpfF.</text>
</comment>
<dbReference type="InterPro" id="IPR003594">
    <property type="entry name" value="HATPase_dom"/>
</dbReference>
<evidence type="ECO:0000256" key="2">
    <source>
        <dbReference type="ARBA" id="ARBA00012438"/>
    </source>
</evidence>
<feature type="domain" description="HPt" evidence="21">
    <location>
        <begin position="752"/>
        <end position="845"/>
    </location>
</feature>
<dbReference type="Proteomes" id="UP000241421">
    <property type="component" value="Unassembled WGS sequence"/>
</dbReference>
<keyword evidence="8" id="KW-0067">ATP-binding</keyword>
<evidence type="ECO:0000259" key="20">
    <source>
        <dbReference type="PROSITE" id="PS50110"/>
    </source>
</evidence>
<dbReference type="InterPro" id="IPR003661">
    <property type="entry name" value="HisK_dim/P_dom"/>
</dbReference>
<feature type="transmembrane region" description="Helical" evidence="18">
    <location>
        <begin position="109"/>
        <end position="135"/>
    </location>
</feature>
<dbReference type="Pfam" id="PF00072">
    <property type="entry name" value="Response_reg"/>
    <property type="match status" value="1"/>
</dbReference>
<dbReference type="SUPFAM" id="SSF47384">
    <property type="entry name" value="Homodimeric domain of signal transducing histidine kinase"/>
    <property type="match status" value="1"/>
</dbReference>
<feature type="transmembrane region" description="Helical" evidence="18">
    <location>
        <begin position="21"/>
        <end position="44"/>
    </location>
</feature>
<keyword evidence="18" id="KW-0472">Membrane</keyword>
<dbReference type="PANTHER" id="PTHR45339">
    <property type="entry name" value="HYBRID SIGNAL TRANSDUCTION HISTIDINE KINASE J"/>
    <property type="match status" value="1"/>
</dbReference>
<evidence type="ECO:0000256" key="1">
    <source>
        <dbReference type="ARBA" id="ARBA00000085"/>
    </source>
</evidence>
<evidence type="ECO:0000256" key="15">
    <source>
        <dbReference type="PROSITE-ProRule" id="PRU00110"/>
    </source>
</evidence>
<dbReference type="OrthoDB" id="5519028at2"/>
<dbReference type="PROSITE" id="PS50894">
    <property type="entry name" value="HPT"/>
    <property type="match status" value="1"/>
</dbReference>
<dbReference type="PRINTS" id="PR00344">
    <property type="entry name" value="BCTRLSENSOR"/>
</dbReference>
<dbReference type="SUPFAM" id="SSF47226">
    <property type="entry name" value="Histidine-containing phosphotransfer domain, HPT domain"/>
    <property type="match status" value="1"/>
</dbReference>